<protein>
    <submittedName>
        <fullName evidence="1">Uncharacterized protein</fullName>
    </submittedName>
</protein>
<keyword evidence="2" id="KW-1185">Reference proteome</keyword>
<dbReference type="EMBL" id="WJNG01000016">
    <property type="protein sequence ID" value="MRH44475.1"/>
    <property type="molecule type" value="Genomic_DNA"/>
</dbReference>
<sequence length="64" mass="7410">MKVIKNQGIEFGIQKDGNQYKVTKTIKKFNNHQDAQDAMLDLLRGRKTEDEIISGKRKIDPNLH</sequence>
<dbReference type="AlphaFoldDB" id="A0A6A8DFI8"/>
<dbReference type="Proteomes" id="UP000799092">
    <property type="component" value="Unassembled WGS sequence"/>
</dbReference>
<reference evidence="1" key="1">
    <citation type="submission" date="2019-11" db="EMBL/GenBank/DDBJ databases">
        <authorList>
            <person name="Li J."/>
        </authorList>
    </citation>
    <scope>NUCLEOTIDE SEQUENCE</scope>
    <source>
        <strain evidence="1">B6B</strain>
    </source>
</reference>
<evidence type="ECO:0000313" key="2">
    <source>
        <dbReference type="Proteomes" id="UP000799092"/>
    </source>
</evidence>
<evidence type="ECO:0000313" key="1">
    <source>
        <dbReference type="EMBL" id="MRH44475.1"/>
    </source>
</evidence>
<accession>A0A6A8DFI8</accession>
<gene>
    <name evidence="1" type="ORF">GH741_17665</name>
</gene>
<name>A0A6A8DFI8_9BACI</name>
<dbReference type="RefSeq" id="WP_153738089.1">
    <property type="nucleotide sequence ID" value="NZ_WJNG01000016.1"/>
</dbReference>
<comment type="caution">
    <text evidence="1">The sequence shown here is derived from an EMBL/GenBank/DDBJ whole genome shotgun (WGS) entry which is preliminary data.</text>
</comment>
<organism evidence="1 2">
    <name type="scientific">Aquibacillus halophilus</name>
    <dbReference type="NCBI Taxonomy" id="930132"/>
    <lineage>
        <taxon>Bacteria</taxon>
        <taxon>Bacillati</taxon>
        <taxon>Bacillota</taxon>
        <taxon>Bacilli</taxon>
        <taxon>Bacillales</taxon>
        <taxon>Bacillaceae</taxon>
        <taxon>Aquibacillus</taxon>
    </lineage>
</organism>
<proteinExistence type="predicted"/>